<keyword evidence="3" id="KW-1185">Reference proteome</keyword>
<evidence type="ECO:0000313" key="3">
    <source>
        <dbReference type="Proteomes" id="UP000185936"/>
    </source>
</evidence>
<dbReference type="InterPro" id="IPR036188">
    <property type="entry name" value="FAD/NAD-bd_sf"/>
</dbReference>
<dbReference type="PRINTS" id="PR00368">
    <property type="entry name" value="FADPNR"/>
</dbReference>
<keyword evidence="2" id="KW-0503">Monooxygenase</keyword>
<dbReference type="PANTHER" id="PTHR38663:SF1">
    <property type="entry name" value="L-ORNITHINE N(5)-MONOOXYGENASE"/>
    <property type="match status" value="1"/>
</dbReference>
<dbReference type="PANTHER" id="PTHR38663">
    <property type="match status" value="1"/>
</dbReference>
<proteinExistence type="predicted"/>
<organism evidence="2 3">
    <name type="scientific">Natronorubrum thiooxidans</name>
    <dbReference type="NCBI Taxonomy" id="308853"/>
    <lineage>
        <taxon>Archaea</taxon>
        <taxon>Methanobacteriati</taxon>
        <taxon>Methanobacteriota</taxon>
        <taxon>Stenosarchaea group</taxon>
        <taxon>Halobacteria</taxon>
        <taxon>Halobacteriales</taxon>
        <taxon>Natrialbaceae</taxon>
        <taxon>Natronorubrum</taxon>
    </lineage>
</organism>
<name>A0A1N7H522_9EURY</name>
<evidence type="ECO:0000259" key="1">
    <source>
        <dbReference type="Pfam" id="PF13454"/>
    </source>
</evidence>
<reference evidence="3" key="1">
    <citation type="submission" date="2017-01" db="EMBL/GenBank/DDBJ databases">
        <authorList>
            <person name="Varghese N."/>
            <person name="Submissions S."/>
        </authorList>
    </citation>
    <scope>NUCLEOTIDE SEQUENCE [LARGE SCALE GENOMIC DNA]</scope>
    <source>
        <strain evidence="3">type strain: HArc-</strain>
    </source>
</reference>
<dbReference type="Gene3D" id="3.50.50.60">
    <property type="entry name" value="FAD/NAD(P)-binding domain"/>
    <property type="match status" value="1"/>
</dbReference>
<dbReference type="AlphaFoldDB" id="A0A1N7H522"/>
<dbReference type="InterPro" id="IPR038732">
    <property type="entry name" value="HpyO/CreE_NAD-binding"/>
</dbReference>
<dbReference type="GO" id="GO:0004497">
    <property type="term" value="F:monooxygenase activity"/>
    <property type="evidence" value="ECO:0007669"/>
    <property type="project" value="UniProtKB-KW"/>
</dbReference>
<dbReference type="SUPFAM" id="SSF51905">
    <property type="entry name" value="FAD/NAD(P)-binding domain"/>
    <property type="match status" value="1"/>
</dbReference>
<dbReference type="EMBL" id="FTNR01000025">
    <property type="protein sequence ID" value="SIS19840.1"/>
    <property type="molecule type" value="Genomic_DNA"/>
</dbReference>
<keyword evidence="2" id="KW-0560">Oxidoreductase</keyword>
<accession>A0A1N7H522</accession>
<feature type="domain" description="FAD-dependent urate hydroxylase HpyO/Asp monooxygenase CreE-like FAD/NAD(P)-binding" evidence="1">
    <location>
        <begin position="20"/>
        <end position="164"/>
    </location>
</feature>
<evidence type="ECO:0000313" key="2">
    <source>
        <dbReference type="EMBL" id="SIS19840.1"/>
    </source>
</evidence>
<protein>
    <submittedName>
        <fullName evidence="2">L-lysine 6-monooxygenase (NADPH-requiring)</fullName>
    </submittedName>
</protein>
<dbReference type="Pfam" id="PF13454">
    <property type="entry name" value="NAD_binding_9"/>
    <property type="match status" value="1"/>
</dbReference>
<dbReference type="Proteomes" id="UP000185936">
    <property type="component" value="Unassembled WGS sequence"/>
</dbReference>
<gene>
    <name evidence="2" type="ORF">SAMN05421752_1254</name>
</gene>
<sequence length="423" mass="46801">MDRRMSMTETNTDTDTVVTIVGGGVHGVHLAVRLLQADLIDRHELRIVDPAGLLESFRRKCRQCGMVEFRSPLVHHVATDPFSLRDFARARGRENELCPTTVGAERPTASLFFDHAEWLCDRYDLESVRLDARATDIEEARRSVEIETTQGRIASQWCLLAVGHGHSFTYPEWATELVSARSVTHVWDPAFDPDAIGETSSVGIVGGGITAAQLATTLAQLPGRDVVLFARSPFYVETLEASTDWMHFSGVTERLHAHPPASQAREELVADARYDGAMPPYVFRRLRRALEQERIELERSEITVATEAGSTVVATCRDGSAFCLDELVCATGFGSPYDGKLFRHLRQQSTLRTGYRGAPVLDDDTLRWRRQDGTPSRVAVSGVAAQQVLGPFARNVIGARRAGELIVGFLESELDVGKQEARL</sequence>